<proteinExistence type="predicted"/>
<dbReference type="EMBL" id="HBIN01021672">
    <property type="protein sequence ID" value="CAE0446621.1"/>
    <property type="molecule type" value="Transcribed_RNA"/>
</dbReference>
<dbReference type="AlphaFoldDB" id="A0A7S3PPR8"/>
<protein>
    <recommendedName>
        <fullName evidence="1">PLD phosphodiesterase domain-containing protein</fullName>
    </recommendedName>
</protein>
<dbReference type="InterPro" id="IPR025202">
    <property type="entry name" value="PLD-like_dom"/>
</dbReference>
<feature type="domain" description="PLD phosphodiesterase" evidence="1">
    <location>
        <begin position="534"/>
        <end position="561"/>
    </location>
</feature>
<dbReference type="CDD" id="cd09110">
    <property type="entry name" value="PLDc_CLS_1"/>
    <property type="match status" value="1"/>
</dbReference>
<name>A0A7S3PPR8_9STRA</name>
<reference evidence="2" key="1">
    <citation type="submission" date="2021-01" db="EMBL/GenBank/DDBJ databases">
        <authorList>
            <person name="Corre E."/>
            <person name="Pelletier E."/>
            <person name="Niang G."/>
            <person name="Scheremetjew M."/>
            <person name="Finn R."/>
            <person name="Kale V."/>
            <person name="Holt S."/>
            <person name="Cochrane G."/>
            <person name="Meng A."/>
            <person name="Brown T."/>
            <person name="Cohen L."/>
        </authorList>
    </citation>
    <scope>NUCLEOTIDE SEQUENCE</scope>
    <source>
        <strain evidence="2">GSBS06</strain>
    </source>
</reference>
<dbReference type="SMART" id="SM00155">
    <property type="entry name" value="PLDc"/>
    <property type="match status" value="2"/>
</dbReference>
<dbReference type="PROSITE" id="PS50035">
    <property type="entry name" value="PLD"/>
    <property type="match status" value="2"/>
</dbReference>
<dbReference type="Pfam" id="PF13091">
    <property type="entry name" value="PLDc_2"/>
    <property type="match status" value="2"/>
</dbReference>
<sequence length="629" mass="72165">MASSLVRAFLRKSSCENIYKYRYQSLPTCIQAIYLNRNFARYVSNRHRWLSSYTAVGNNNNNNNSKHHFDYVNSMSSPHGGDAITSAKDEILLDKHHLDCGNSISALHDGVEVFPAIYDAIENSKDEILLEMYWLASDAAGWSIVDRLVQASRRGVNVRIIYDSFGSMETSATLFRALEYAGCSVREYNPLPLPISLFSKQHTLRLGRLKRRDHRKLMVVDRTIAFTGGVNFANFWLPQEVGGQGWRDVMIRIEGPSAEAFANVFDRMFNLLSLEQVHDDHDYMKYAETLRRSARAKLLRGKNRFNTTKQSVHRWSENLHTSDLKLIPFVEDMIHSKYHPKSSKQQTADTVAALTNISAERYANSPASYAWWAAQGRFTRKAFSGTGVGNSKNSGEVTSVITGSDITRGIQLEIPRDDGDIGIMNSESSSKFYGNNRYRHSNIQVITNDAWNDRRVIRRGYLMAINSARRNITIVNSYFLPDRSIRKALYRAVQRGVQVRVVVPGKTDVLPYRYFTRARYEVMLRRGIEIYEWKPTVLHAKVALFDDQVGVVGTYNFDPVSFRNNLEIVAIVHDKNFASSLGKRIEEDMRLNCDKIEHWDVKVNQSGMRDRFVIMLQNFVFRTMSMFKI</sequence>
<organism evidence="2">
    <name type="scientific">Aplanochytrium stocchinoi</name>
    <dbReference type="NCBI Taxonomy" id="215587"/>
    <lineage>
        <taxon>Eukaryota</taxon>
        <taxon>Sar</taxon>
        <taxon>Stramenopiles</taxon>
        <taxon>Bigyra</taxon>
        <taxon>Labyrinthulomycetes</taxon>
        <taxon>Thraustochytrida</taxon>
        <taxon>Thraustochytriidae</taxon>
        <taxon>Aplanochytrium</taxon>
    </lineage>
</organism>
<evidence type="ECO:0000259" key="1">
    <source>
        <dbReference type="PROSITE" id="PS50035"/>
    </source>
</evidence>
<gene>
    <name evidence="2" type="ORF">ASTO00021_LOCUS16612</name>
</gene>
<feature type="domain" description="PLD phosphodiesterase" evidence="1">
    <location>
        <begin position="209"/>
        <end position="236"/>
    </location>
</feature>
<dbReference type="GO" id="GO:0030572">
    <property type="term" value="F:phosphatidyltransferase activity"/>
    <property type="evidence" value="ECO:0007669"/>
    <property type="project" value="UniProtKB-ARBA"/>
</dbReference>
<dbReference type="Gene3D" id="3.30.870.10">
    <property type="entry name" value="Endonuclease Chain A"/>
    <property type="match status" value="2"/>
</dbReference>
<dbReference type="PANTHER" id="PTHR21248:SF22">
    <property type="entry name" value="PHOSPHOLIPASE D"/>
    <property type="match status" value="1"/>
</dbReference>
<evidence type="ECO:0000313" key="2">
    <source>
        <dbReference type="EMBL" id="CAE0446621.1"/>
    </source>
</evidence>
<dbReference type="SUPFAM" id="SSF56024">
    <property type="entry name" value="Phospholipase D/nuclease"/>
    <property type="match status" value="2"/>
</dbReference>
<accession>A0A7S3PPR8</accession>
<dbReference type="PANTHER" id="PTHR21248">
    <property type="entry name" value="CARDIOLIPIN SYNTHASE"/>
    <property type="match status" value="1"/>
</dbReference>
<dbReference type="GO" id="GO:0032049">
    <property type="term" value="P:cardiolipin biosynthetic process"/>
    <property type="evidence" value="ECO:0007669"/>
    <property type="project" value="UniProtKB-ARBA"/>
</dbReference>
<dbReference type="InterPro" id="IPR001736">
    <property type="entry name" value="PLipase_D/transphosphatidylase"/>
</dbReference>